<accession>A0A9K3HBZ7</accession>
<evidence type="ECO:0000313" key="2">
    <source>
        <dbReference type="Proteomes" id="UP000215914"/>
    </source>
</evidence>
<proteinExistence type="predicted"/>
<comment type="caution">
    <text evidence="1">The sequence shown here is derived from an EMBL/GenBank/DDBJ whole genome shotgun (WGS) entry which is preliminary data.</text>
</comment>
<dbReference type="AlphaFoldDB" id="A0A9K3HBZ7"/>
<keyword evidence="2" id="KW-1185">Reference proteome</keyword>
<sequence>MLLFSTKKKKKKNRTLPTPSDRAAVDFLPPLEELFQSIELIGSLDVLLWNLLSGVAGVVMGRLEGFM</sequence>
<name>A0A9K3HBZ7_HELAN</name>
<dbReference type="EMBL" id="MNCJ02000328">
    <property type="protein sequence ID" value="KAF5773443.1"/>
    <property type="molecule type" value="Genomic_DNA"/>
</dbReference>
<dbReference type="Gramene" id="mRNA:HanXRQr2_Chr13g0588661">
    <property type="protein sequence ID" value="mRNA:HanXRQr2_Chr13g0588661"/>
    <property type="gene ID" value="HanXRQr2_Chr13g0588661"/>
</dbReference>
<gene>
    <name evidence="1" type="ORF">HanXRQr2_Chr13g0588661</name>
</gene>
<organism evidence="1 2">
    <name type="scientific">Helianthus annuus</name>
    <name type="common">Common sunflower</name>
    <dbReference type="NCBI Taxonomy" id="4232"/>
    <lineage>
        <taxon>Eukaryota</taxon>
        <taxon>Viridiplantae</taxon>
        <taxon>Streptophyta</taxon>
        <taxon>Embryophyta</taxon>
        <taxon>Tracheophyta</taxon>
        <taxon>Spermatophyta</taxon>
        <taxon>Magnoliopsida</taxon>
        <taxon>eudicotyledons</taxon>
        <taxon>Gunneridae</taxon>
        <taxon>Pentapetalae</taxon>
        <taxon>asterids</taxon>
        <taxon>campanulids</taxon>
        <taxon>Asterales</taxon>
        <taxon>Asteraceae</taxon>
        <taxon>Asteroideae</taxon>
        <taxon>Heliantheae alliance</taxon>
        <taxon>Heliantheae</taxon>
        <taxon>Helianthus</taxon>
    </lineage>
</organism>
<evidence type="ECO:0000313" key="1">
    <source>
        <dbReference type="EMBL" id="KAF5773443.1"/>
    </source>
</evidence>
<protein>
    <submittedName>
        <fullName evidence="1">Uncharacterized protein</fullName>
    </submittedName>
</protein>
<reference evidence="1" key="1">
    <citation type="journal article" date="2017" name="Nature">
        <title>The sunflower genome provides insights into oil metabolism, flowering and Asterid evolution.</title>
        <authorList>
            <person name="Badouin H."/>
            <person name="Gouzy J."/>
            <person name="Grassa C.J."/>
            <person name="Murat F."/>
            <person name="Staton S.E."/>
            <person name="Cottret L."/>
            <person name="Lelandais-Briere C."/>
            <person name="Owens G.L."/>
            <person name="Carrere S."/>
            <person name="Mayjonade B."/>
            <person name="Legrand L."/>
            <person name="Gill N."/>
            <person name="Kane N.C."/>
            <person name="Bowers J.E."/>
            <person name="Hubner S."/>
            <person name="Bellec A."/>
            <person name="Berard A."/>
            <person name="Berges H."/>
            <person name="Blanchet N."/>
            <person name="Boniface M.C."/>
            <person name="Brunel D."/>
            <person name="Catrice O."/>
            <person name="Chaidir N."/>
            <person name="Claudel C."/>
            <person name="Donnadieu C."/>
            <person name="Faraut T."/>
            <person name="Fievet G."/>
            <person name="Helmstetter N."/>
            <person name="King M."/>
            <person name="Knapp S.J."/>
            <person name="Lai Z."/>
            <person name="Le Paslier M.C."/>
            <person name="Lippi Y."/>
            <person name="Lorenzon L."/>
            <person name="Mandel J.R."/>
            <person name="Marage G."/>
            <person name="Marchand G."/>
            <person name="Marquand E."/>
            <person name="Bret-Mestries E."/>
            <person name="Morien E."/>
            <person name="Nambeesan S."/>
            <person name="Nguyen T."/>
            <person name="Pegot-Espagnet P."/>
            <person name="Pouilly N."/>
            <person name="Raftis F."/>
            <person name="Sallet E."/>
            <person name="Schiex T."/>
            <person name="Thomas J."/>
            <person name="Vandecasteele C."/>
            <person name="Vares D."/>
            <person name="Vear F."/>
            <person name="Vautrin S."/>
            <person name="Crespi M."/>
            <person name="Mangin B."/>
            <person name="Burke J.M."/>
            <person name="Salse J."/>
            <person name="Munos S."/>
            <person name="Vincourt P."/>
            <person name="Rieseberg L.H."/>
            <person name="Langlade N.B."/>
        </authorList>
    </citation>
    <scope>NUCLEOTIDE SEQUENCE</scope>
    <source>
        <tissue evidence="1">Leaves</tissue>
    </source>
</reference>
<reference evidence="1" key="2">
    <citation type="submission" date="2020-06" db="EMBL/GenBank/DDBJ databases">
        <title>Helianthus annuus Genome sequencing and assembly Release 2.</title>
        <authorList>
            <person name="Gouzy J."/>
            <person name="Langlade N."/>
            <person name="Munos S."/>
        </authorList>
    </citation>
    <scope>NUCLEOTIDE SEQUENCE</scope>
    <source>
        <tissue evidence="1">Leaves</tissue>
    </source>
</reference>
<dbReference type="Proteomes" id="UP000215914">
    <property type="component" value="Unassembled WGS sequence"/>
</dbReference>